<dbReference type="PANTHER" id="PTHR47027:SF28">
    <property type="entry name" value="ENDONUCLEASE-REVERSE TRANSCRIPTASE"/>
    <property type="match status" value="1"/>
</dbReference>
<dbReference type="Pfam" id="PF00078">
    <property type="entry name" value="RVT_1"/>
    <property type="match status" value="1"/>
</dbReference>
<dbReference type="InterPro" id="IPR043128">
    <property type="entry name" value="Rev_trsase/Diguanyl_cyclase"/>
</dbReference>
<reference evidence="3" key="1">
    <citation type="journal article" date="2015" name="Nat. Genet.">
        <title>The genome and transcriptome of the zoonotic hookworm Ancylostoma ceylanicum identify infection-specific gene families.</title>
        <authorList>
            <person name="Schwarz E.M."/>
            <person name="Hu Y."/>
            <person name="Antoshechkin I."/>
            <person name="Miller M.M."/>
            <person name="Sternberg P.W."/>
            <person name="Aroian R.V."/>
        </authorList>
    </citation>
    <scope>NUCLEOTIDE SEQUENCE</scope>
    <source>
        <strain evidence="3">HY135</strain>
    </source>
</reference>
<evidence type="ECO:0000259" key="1">
    <source>
        <dbReference type="PROSITE" id="PS50878"/>
    </source>
</evidence>
<dbReference type="PROSITE" id="PS50878">
    <property type="entry name" value="RT_POL"/>
    <property type="match status" value="1"/>
</dbReference>
<evidence type="ECO:0000313" key="3">
    <source>
        <dbReference type="Proteomes" id="UP000024635"/>
    </source>
</evidence>
<dbReference type="OrthoDB" id="5849210at2759"/>
<dbReference type="InterPro" id="IPR000477">
    <property type="entry name" value="RT_dom"/>
</dbReference>
<comment type="caution">
    <text evidence="2">The sequence shown here is derived from an EMBL/GenBank/DDBJ whole genome shotgun (WGS) entry which is preliminary data.</text>
</comment>
<dbReference type="Proteomes" id="UP000024635">
    <property type="component" value="Unassembled WGS sequence"/>
</dbReference>
<dbReference type="Gene3D" id="3.30.70.270">
    <property type="match status" value="1"/>
</dbReference>
<feature type="domain" description="Reverse transcriptase" evidence="1">
    <location>
        <begin position="1"/>
        <end position="115"/>
    </location>
</feature>
<dbReference type="PANTHER" id="PTHR47027">
    <property type="entry name" value="REVERSE TRANSCRIPTASE DOMAIN-CONTAINING PROTEIN"/>
    <property type="match status" value="1"/>
</dbReference>
<keyword evidence="3" id="KW-1185">Reference proteome</keyword>
<dbReference type="SUPFAM" id="SSF56672">
    <property type="entry name" value="DNA/RNA polymerases"/>
    <property type="match status" value="1"/>
</dbReference>
<accession>A0A016UH84</accession>
<gene>
    <name evidence="2" type="primary">Acey_s0039.g119</name>
    <name evidence="2" type="ORF">Y032_0039g119</name>
</gene>
<evidence type="ECO:0000313" key="2">
    <source>
        <dbReference type="EMBL" id="EYC14719.1"/>
    </source>
</evidence>
<proteinExistence type="predicted"/>
<sequence length="156" mass="17361">MLYVNHRSKVQAAAGTSTEFPITVGVHQGSALSPLLLIVVMDALTKDLQRPAPWTLLYADDIMLASEDKDELERQTQAWSDRLARCDIRLNIKKTEYLTTGEHESGTIKINGTDLREPLRSGTSVQWCHQTAVSLMKSPHVQRCVSEVALTDRCAV</sequence>
<protein>
    <recommendedName>
        <fullName evidence="1">Reverse transcriptase domain-containing protein</fullName>
    </recommendedName>
</protein>
<dbReference type="AlphaFoldDB" id="A0A016UH84"/>
<dbReference type="EMBL" id="JARK01001375">
    <property type="protein sequence ID" value="EYC14719.1"/>
    <property type="molecule type" value="Genomic_DNA"/>
</dbReference>
<organism evidence="2 3">
    <name type="scientific">Ancylostoma ceylanicum</name>
    <dbReference type="NCBI Taxonomy" id="53326"/>
    <lineage>
        <taxon>Eukaryota</taxon>
        <taxon>Metazoa</taxon>
        <taxon>Ecdysozoa</taxon>
        <taxon>Nematoda</taxon>
        <taxon>Chromadorea</taxon>
        <taxon>Rhabditida</taxon>
        <taxon>Rhabditina</taxon>
        <taxon>Rhabditomorpha</taxon>
        <taxon>Strongyloidea</taxon>
        <taxon>Ancylostomatidae</taxon>
        <taxon>Ancylostomatinae</taxon>
        <taxon>Ancylostoma</taxon>
    </lineage>
</organism>
<name>A0A016UH84_9BILA</name>
<dbReference type="InterPro" id="IPR043502">
    <property type="entry name" value="DNA/RNA_pol_sf"/>
</dbReference>